<evidence type="ECO:0000313" key="2">
    <source>
        <dbReference type="Proteomes" id="UP000242715"/>
    </source>
</evidence>
<proteinExistence type="predicted"/>
<organism evidence="1 2">
    <name type="scientific">Trifolium subterraneum</name>
    <name type="common">Subterranean clover</name>
    <dbReference type="NCBI Taxonomy" id="3900"/>
    <lineage>
        <taxon>Eukaryota</taxon>
        <taxon>Viridiplantae</taxon>
        <taxon>Streptophyta</taxon>
        <taxon>Embryophyta</taxon>
        <taxon>Tracheophyta</taxon>
        <taxon>Spermatophyta</taxon>
        <taxon>Magnoliopsida</taxon>
        <taxon>eudicotyledons</taxon>
        <taxon>Gunneridae</taxon>
        <taxon>Pentapetalae</taxon>
        <taxon>rosids</taxon>
        <taxon>fabids</taxon>
        <taxon>Fabales</taxon>
        <taxon>Fabaceae</taxon>
        <taxon>Papilionoideae</taxon>
        <taxon>50 kb inversion clade</taxon>
        <taxon>NPAAA clade</taxon>
        <taxon>Hologalegina</taxon>
        <taxon>IRL clade</taxon>
        <taxon>Trifolieae</taxon>
        <taxon>Trifolium</taxon>
    </lineage>
</organism>
<gene>
    <name evidence="1" type="ORF">TSUD_306400</name>
</gene>
<dbReference type="AlphaFoldDB" id="A0A2Z6PMD6"/>
<dbReference type="Proteomes" id="UP000242715">
    <property type="component" value="Unassembled WGS sequence"/>
</dbReference>
<dbReference type="EMBL" id="DF974352">
    <property type="protein sequence ID" value="GAU47829.1"/>
    <property type="molecule type" value="Genomic_DNA"/>
</dbReference>
<name>A0A2Z6PMD6_TRISU</name>
<reference evidence="2" key="1">
    <citation type="journal article" date="2017" name="Front. Plant Sci.">
        <title>Climate Clever Clovers: New Paradigm to Reduce the Environmental Footprint of Ruminants by Breeding Low Methanogenic Forages Utilizing Haplotype Variation.</title>
        <authorList>
            <person name="Kaur P."/>
            <person name="Appels R."/>
            <person name="Bayer P.E."/>
            <person name="Keeble-Gagnere G."/>
            <person name="Wang J."/>
            <person name="Hirakawa H."/>
            <person name="Shirasawa K."/>
            <person name="Vercoe P."/>
            <person name="Stefanova K."/>
            <person name="Durmic Z."/>
            <person name="Nichols P."/>
            <person name="Revell C."/>
            <person name="Isobe S.N."/>
            <person name="Edwards D."/>
            <person name="Erskine W."/>
        </authorList>
    </citation>
    <scope>NUCLEOTIDE SEQUENCE [LARGE SCALE GENOMIC DNA]</scope>
    <source>
        <strain evidence="2">cv. Daliak</strain>
    </source>
</reference>
<keyword evidence="2" id="KW-1185">Reference proteome</keyword>
<protein>
    <submittedName>
        <fullName evidence="1">Uncharacterized protein</fullName>
    </submittedName>
</protein>
<sequence length="65" mass="7477">MHPFKRLIHLAEADQSVMAETPHVVSCELCRLGIRLREDQGVSKRIILSSRDRDHMDVEVIPLDI</sequence>
<accession>A0A2Z6PMD6</accession>
<evidence type="ECO:0000313" key="1">
    <source>
        <dbReference type="EMBL" id="GAU47829.1"/>
    </source>
</evidence>